<evidence type="ECO:0000313" key="1">
    <source>
        <dbReference type="EMBL" id="TFV36179.1"/>
    </source>
</evidence>
<dbReference type="RefSeq" id="WP_135179643.1">
    <property type="nucleotide sequence ID" value="NZ_SPQT01000073.1"/>
</dbReference>
<name>A0A4Y9L095_9BRAD</name>
<evidence type="ECO:0000313" key="2">
    <source>
        <dbReference type="Proteomes" id="UP000297966"/>
    </source>
</evidence>
<accession>A0A4Y9L095</accession>
<reference evidence="1 2" key="1">
    <citation type="submission" date="2019-03" db="EMBL/GenBank/DDBJ databases">
        <title>Bradyrhizobium diversity isolated from nodules of Chamaecrista fasciculata.</title>
        <authorList>
            <person name="Klepa M.S."/>
            <person name="Urquiaga M.O."/>
            <person name="Hungria M."/>
            <person name="Delamuta J.R."/>
        </authorList>
    </citation>
    <scope>NUCLEOTIDE SEQUENCE [LARGE SCALE GENOMIC DNA]</scope>
    <source>
        <strain evidence="1 2">CNPSo 3448</strain>
    </source>
</reference>
<evidence type="ECO:0008006" key="3">
    <source>
        <dbReference type="Google" id="ProtNLM"/>
    </source>
</evidence>
<organism evidence="1 2">
    <name type="scientific">Bradyrhizobium niftali</name>
    <dbReference type="NCBI Taxonomy" id="2560055"/>
    <lineage>
        <taxon>Bacteria</taxon>
        <taxon>Pseudomonadati</taxon>
        <taxon>Pseudomonadota</taxon>
        <taxon>Alphaproteobacteria</taxon>
        <taxon>Hyphomicrobiales</taxon>
        <taxon>Nitrobacteraceae</taxon>
        <taxon>Bradyrhizobium</taxon>
    </lineage>
</organism>
<dbReference type="AlphaFoldDB" id="A0A4Y9L095"/>
<proteinExistence type="predicted"/>
<protein>
    <recommendedName>
        <fullName evidence="3">Four helix bundle protein</fullName>
    </recommendedName>
</protein>
<keyword evidence="2" id="KW-1185">Reference proteome</keyword>
<dbReference type="EMBL" id="SPQT01000073">
    <property type="protein sequence ID" value="TFV36179.1"/>
    <property type="molecule type" value="Genomic_DNA"/>
</dbReference>
<dbReference type="Proteomes" id="UP000297966">
    <property type="component" value="Unassembled WGS sequence"/>
</dbReference>
<sequence length="62" mass="7235">MPDYIRNGVDFAEFQRRIHFLRAVASTLVNYAELACMGDEPQLYESLGEMDDESTLFMARYH</sequence>
<comment type="caution">
    <text evidence="1">The sequence shown here is derived from an EMBL/GenBank/DDBJ whole genome shotgun (WGS) entry which is preliminary data.</text>
</comment>
<gene>
    <name evidence="1" type="ORF">E4K65_45685</name>
</gene>